<evidence type="ECO:0000256" key="3">
    <source>
        <dbReference type="ARBA" id="ARBA00007971"/>
    </source>
</evidence>
<dbReference type="InterPro" id="IPR006182">
    <property type="entry name" value="FliF_N_dom"/>
</dbReference>
<dbReference type="Pfam" id="PF01514">
    <property type="entry name" value="YscJ_FliF"/>
    <property type="match status" value="1"/>
</dbReference>
<dbReference type="PIRSF" id="PIRSF004862">
    <property type="entry name" value="FliF"/>
    <property type="match status" value="1"/>
</dbReference>
<dbReference type="GO" id="GO:0071973">
    <property type="term" value="P:bacterial-type flagellum-dependent cell motility"/>
    <property type="evidence" value="ECO:0007669"/>
    <property type="project" value="InterPro"/>
</dbReference>
<proteinExistence type="inferred from homology"/>
<dbReference type="PRINTS" id="PR01009">
    <property type="entry name" value="FLGMRINGFLIF"/>
</dbReference>
<keyword evidence="13" id="KW-0969">Cilium</keyword>
<feature type="transmembrane region" description="Helical" evidence="10">
    <location>
        <begin position="25"/>
        <end position="45"/>
    </location>
</feature>
<keyword evidence="13" id="KW-0282">Flagellum</keyword>
<comment type="subcellular location">
    <subcellularLocation>
        <location evidence="1 9">Bacterial flagellum basal body</location>
    </subcellularLocation>
    <subcellularLocation>
        <location evidence="2">Cell membrane</location>
        <topology evidence="2">Multi-pass membrane protein</topology>
    </subcellularLocation>
</comment>
<evidence type="ECO:0000256" key="7">
    <source>
        <dbReference type="ARBA" id="ARBA00023136"/>
    </source>
</evidence>
<dbReference type="InterPro" id="IPR043427">
    <property type="entry name" value="YscJ/FliF"/>
</dbReference>
<dbReference type="InterPro" id="IPR000067">
    <property type="entry name" value="FlgMring_FliF"/>
</dbReference>
<dbReference type="GO" id="GO:0003774">
    <property type="term" value="F:cytoskeletal motor activity"/>
    <property type="evidence" value="ECO:0007669"/>
    <property type="project" value="InterPro"/>
</dbReference>
<evidence type="ECO:0000256" key="1">
    <source>
        <dbReference type="ARBA" id="ARBA00004117"/>
    </source>
</evidence>
<dbReference type="InterPro" id="IPR013556">
    <property type="entry name" value="Flag_M-ring_C"/>
</dbReference>
<keyword evidence="13" id="KW-0966">Cell projection</keyword>
<protein>
    <recommendedName>
        <fullName evidence="9">Flagellar M-ring protein</fullName>
    </recommendedName>
</protein>
<evidence type="ECO:0000256" key="9">
    <source>
        <dbReference type="PIRNR" id="PIRNR004862"/>
    </source>
</evidence>
<dbReference type="AlphaFoldDB" id="A0AAX2ECP5"/>
<evidence type="ECO:0000313" key="13">
    <source>
        <dbReference type="EMBL" id="SEM73326.1"/>
    </source>
</evidence>
<feature type="transmembrane region" description="Helical" evidence="10">
    <location>
        <begin position="453"/>
        <end position="474"/>
    </location>
</feature>
<evidence type="ECO:0000256" key="5">
    <source>
        <dbReference type="ARBA" id="ARBA00022692"/>
    </source>
</evidence>
<evidence type="ECO:0000259" key="11">
    <source>
        <dbReference type="Pfam" id="PF01514"/>
    </source>
</evidence>
<comment type="similarity">
    <text evidence="3 9">Belongs to the FliF family.</text>
</comment>
<evidence type="ECO:0000256" key="4">
    <source>
        <dbReference type="ARBA" id="ARBA00022475"/>
    </source>
</evidence>
<comment type="function">
    <text evidence="9">The M ring may be actively involved in energy transduction.</text>
</comment>
<evidence type="ECO:0000256" key="2">
    <source>
        <dbReference type="ARBA" id="ARBA00004651"/>
    </source>
</evidence>
<dbReference type="PANTHER" id="PTHR30046">
    <property type="entry name" value="FLAGELLAR M-RING PROTEIN"/>
    <property type="match status" value="1"/>
</dbReference>
<evidence type="ECO:0000313" key="14">
    <source>
        <dbReference type="Proteomes" id="UP000199735"/>
    </source>
</evidence>
<keyword evidence="5 10" id="KW-0812">Transmembrane</keyword>
<organism evidence="13 14">
    <name type="scientific">Terribacillus saccharophilus</name>
    <dbReference type="NCBI Taxonomy" id="361277"/>
    <lineage>
        <taxon>Bacteria</taxon>
        <taxon>Bacillati</taxon>
        <taxon>Bacillota</taxon>
        <taxon>Bacilli</taxon>
        <taxon>Bacillales</taxon>
        <taxon>Bacillaceae</taxon>
        <taxon>Terribacillus</taxon>
    </lineage>
</organism>
<name>A0AAX2ECP5_9BACI</name>
<keyword evidence="4" id="KW-1003">Cell membrane</keyword>
<sequence>MNQRIASYKEKLTSFWQTRPGWQKALLICTPIVLILIIGISSFFATKETMVPLYKDLSAQETGKIKEELDAQGVKYELEGNGSTILVPDTQAEGLLVDLAAEGLPESGSIDYSFFSNNASWGMTDNEFDVIKLDALQTELSTLLTNIDGIKSADVLINKPTDPVFVTDEQEEASASIVLNTETGYDFQPEQVEAMYRLVSKTVPNLPEENIVITNQDFEYINMDTAKAGGDAYTNQMGIKQEVEQGIQQRVQQMLAAMVGAENVRVSVTTDIDFDQETRTEELVEPVDEENNEGLPVSVETITETYEGEPTEEGGVAGTGEEEVPNVAAEDETTTGDGAYNNVKESVNYEFNKIKKEITESPYSIRDIGIQVAVDSNKNAAAQNGEAQQLTQQEQTQVEESITSILNSIVSTSVDAEVAQTINPENSVSVVFQPFAASQTAQSDDAAGSGIPVWAYIAGGVLLAAVAVLVFMLIRSRRNQVEEEDELLEEEEMAVAPVVVEEIDDTPETESALKQKQLEKLAQESPEDFAKLLRSWMAED</sequence>
<dbReference type="EMBL" id="FOCD01000001">
    <property type="protein sequence ID" value="SEM73326.1"/>
    <property type="molecule type" value="Genomic_DNA"/>
</dbReference>
<dbReference type="InterPro" id="IPR045851">
    <property type="entry name" value="AMP-bd_C_sf"/>
</dbReference>
<comment type="caution">
    <text evidence="13">The sequence shown here is derived from an EMBL/GenBank/DDBJ whole genome shotgun (WGS) entry which is preliminary data.</text>
</comment>
<dbReference type="Pfam" id="PF08345">
    <property type="entry name" value="YscJ_FliF_C"/>
    <property type="match status" value="1"/>
</dbReference>
<keyword evidence="7 10" id="KW-0472">Membrane</keyword>
<evidence type="ECO:0000256" key="6">
    <source>
        <dbReference type="ARBA" id="ARBA00022989"/>
    </source>
</evidence>
<dbReference type="NCBIfam" id="TIGR00206">
    <property type="entry name" value="fliF"/>
    <property type="match status" value="1"/>
</dbReference>
<evidence type="ECO:0000256" key="10">
    <source>
        <dbReference type="SAM" id="Phobius"/>
    </source>
</evidence>
<gene>
    <name evidence="13" type="ORF">SAMN04489762_0887</name>
</gene>
<keyword evidence="8 9" id="KW-0975">Bacterial flagellum</keyword>
<feature type="domain" description="Flagellar M-ring N-terminal" evidence="11">
    <location>
        <begin position="46"/>
        <end position="222"/>
    </location>
</feature>
<dbReference type="GO" id="GO:0005886">
    <property type="term" value="C:plasma membrane"/>
    <property type="evidence" value="ECO:0007669"/>
    <property type="project" value="UniProtKB-SubCell"/>
</dbReference>
<keyword evidence="6 10" id="KW-1133">Transmembrane helix</keyword>
<dbReference type="Proteomes" id="UP000199735">
    <property type="component" value="Unassembled WGS sequence"/>
</dbReference>
<accession>A0AAX2ECP5</accession>
<evidence type="ECO:0000256" key="8">
    <source>
        <dbReference type="ARBA" id="ARBA00023143"/>
    </source>
</evidence>
<reference evidence="13 14" key="1">
    <citation type="submission" date="2016-10" db="EMBL/GenBank/DDBJ databases">
        <authorList>
            <person name="Varghese N."/>
            <person name="Submissions S."/>
        </authorList>
    </citation>
    <scope>NUCLEOTIDE SEQUENCE [LARGE SCALE GENOMIC DNA]</scope>
    <source>
        <strain evidence="13 14">DSM 21619</strain>
    </source>
</reference>
<dbReference type="GO" id="GO:0009431">
    <property type="term" value="C:bacterial-type flagellum basal body, MS ring"/>
    <property type="evidence" value="ECO:0007669"/>
    <property type="project" value="InterPro"/>
</dbReference>
<dbReference type="RefSeq" id="WP_093879847.1">
    <property type="nucleotide sequence ID" value="NZ_FOCD01000001.1"/>
</dbReference>
<dbReference type="PANTHER" id="PTHR30046:SF0">
    <property type="entry name" value="FLAGELLAR M-RING PROTEIN"/>
    <property type="match status" value="1"/>
</dbReference>
<dbReference type="Gene3D" id="3.30.300.30">
    <property type="match status" value="1"/>
</dbReference>
<feature type="domain" description="Flagellar M-ring C-terminal" evidence="12">
    <location>
        <begin position="255"/>
        <end position="404"/>
    </location>
</feature>
<evidence type="ECO:0000259" key="12">
    <source>
        <dbReference type="Pfam" id="PF08345"/>
    </source>
</evidence>